<dbReference type="EMBL" id="MU005972">
    <property type="protein sequence ID" value="KAF2861563.1"/>
    <property type="molecule type" value="Genomic_DNA"/>
</dbReference>
<dbReference type="SMART" id="SM01387">
    <property type="entry name" value="Ribosomal_S15"/>
    <property type="match status" value="1"/>
</dbReference>
<proteinExistence type="inferred from homology"/>
<dbReference type="PANTHER" id="PTHR23321:SF26">
    <property type="entry name" value="SMALL RIBOSOMAL SUBUNIT PROTEIN US15M"/>
    <property type="match status" value="1"/>
</dbReference>
<dbReference type="GO" id="GO:0005840">
    <property type="term" value="C:ribosome"/>
    <property type="evidence" value="ECO:0007669"/>
    <property type="project" value="UniProtKB-KW"/>
</dbReference>
<dbReference type="Pfam" id="PF00312">
    <property type="entry name" value="Ribosomal_S15"/>
    <property type="match status" value="1"/>
</dbReference>
<keyword evidence="7" id="KW-1185">Reference proteome</keyword>
<feature type="region of interest" description="Disordered" evidence="5">
    <location>
        <begin position="163"/>
        <end position="184"/>
    </location>
</feature>
<dbReference type="SUPFAM" id="SSF47060">
    <property type="entry name" value="S15/NS1 RNA-binding domain"/>
    <property type="match status" value="1"/>
</dbReference>
<dbReference type="GO" id="GO:1990904">
    <property type="term" value="C:ribonucleoprotein complex"/>
    <property type="evidence" value="ECO:0007669"/>
    <property type="project" value="UniProtKB-KW"/>
</dbReference>
<evidence type="ECO:0000256" key="1">
    <source>
        <dbReference type="ARBA" id="ARBA00008434"/>
    </source>
</evidence>
<comment type="similarity">
    <text evidence="1 4">Belongs to the universal ribosomal protein uS15 family.</text>
</comment>
<feature type="compositionally biased region" description="Basic and acidic residues" evidence="5">
    <location>
        <begin position="60"/>
        <end position="69"/>
    </location>
</feature>
<dbReference type="Proteomes" id="UP000799421">
    <property type="component" value="Unassembled WGS sequence"/>
</dbReference>
<name>A0A6A7C2G7_9PEZI</name>
<evidence type="ECO:0000256" key="3">
    <source>
        <dbReference type="ARBA" id="ARBA00023274"/>
    </source>
</evidence>
<dbReference type="InterPro" id="IPR009068">
    <property type="entry name" value="uS15_NS1_RNA-bd_sf"/>
</dbReference>
<evidence type="ECO:0000256" key="2">
    <source>
        <dbReference type="ARBA" id="ARBA00022980"/>
    </source>
</evidence>
<dbReference type="AlphaFoldDB" id="A0A6A7C2G7"/>
<keyword evidence="3 4" id="KW-0687">Ribonucleoprotein</keyword>
<dbReference type="GO" id="GO:0006412">
    <property type="term" value="P:translation"/>
    <property type="evidence" value="ECO:0007669"/>
    <property type="project" value="InterPro"/>
</dbReference>
<reference evidence="6" key="1">
    <citation type="journal article" date="2020" name="Stud. Mycol.">
        <title>101 Dothideomycetes genomes: a test case for predicting lifestyles and emergence of pathogens.</title>
        <authorList>
            <person name="Haridas S."/>
            <person name="Albert R."/>
            <person name="Binder M."/>
            <person name="Bloem J."/>
            <person name="Labutti K."/>
            <person name="Salamov A."/>
            <person name="Andreopoulos B."/>
            <person name="Baker S."/>
            <person name="Barry K."/>
            <person name="Bills G."/>
            <person name="Bluhm B."/>
            <person name="Cannon C."/>
            <person name="Castanera R."/>
            <person name="Culley D."/>
            <person name="Daum C."/>
            <person name="Ezra D."/>
            <person name="Gonzalez J."/>
            <person name="Henrissat B."/>
            <person name="Kuo A."/>
            <person name="Liang C."/>
            <person name="Lipzen A."/>
            <person name="Lutzoni F."/>
            <person name="Magnuson J."/>
            <person name="Mondo S."/>
            <person name="Nolan M."/>
            <person name="Ohm R."/>
            <person name="Pangilinan J."/>
            <person name="Park H.-J."/>
            <person name="Ramirez L."/>
            <person name="Alfaro M."/>
            <person name="Sun H."/>
            <person name="Tritt A."/>
            <person name="Yoshinaga Y."/>
            <person name="Zwiers L.-H."/>
            <person name="Turgeon B."/>
            <person name="Goodwin S."/>
            <person name="Spatafora J."/>
            <person name="Crous P."/>
            <person name="Grigoriev I."/>
        </authorList>
    </citation>
    <scope>NUCLEOTIDE SEQUENCE</scope>
    <source>
        <strain evidence="6">CBS 480.64</strain>
    </source>
</reference>
<evidence type="ECO:0000256" key="5">
    <source>
        <dbReference type="SAM" id="MobiDB-lite"/>
    </source>
</evidence>
<dbReference type="InterPro" id="IPR005290">
    <property type="entry name" value="Ribosomal_uS15_bac-type"/>
</dbReference>
<dbReference type="OrthoDB" id="441444at2759"/>
<dbReference type="GO" id="GO:0003735">
    <property type="term" value="F:structural constituent of ribosome"/>
    <property type="evidence" value="ECO:0007669"/>
    <property type="project" value="InterPro"/>
</dbReference>
<evidence type="ECO:0000256" key="4">
    <source>
        <dbReference type="RuleBase" id="RU003919"/>
    </source>
</evidence>
<sequence length="281" mass="31379">MASWMAAPPCLRAMKPFNPVQLRTFASTICCQKQASKRRRNSQVAAQARARKAANTSRQTELEKQRKEALGNPVKGIPTPFVESFDTATSTNDASNLNFFLSPAELETVQTSQPQDEADAAKLEEENATADEALRRITSLSLSSSQDRLRVNIQRCIETFGRHNTDKILPPSPSNPPKPGKTVVEQHQLENNGKMPRVGPDTGSSEVQIGILTAKIRALYQYLETRGGPDKMNKRNLRLLVHRRQKLLKYLRKKDKGGARWQRVIGTLGLTEGTWKGEISF</sequence>
<protein>
    <submittedName>
        <fullName evidence="6">S15/NS1 RNA-binding domain-containing protein</fullName>
    </submittedName>
</protein>
<feature type="compositionally biased region" description="Pro residues" evidence="5">
    <location>
        <begin position="170"/>
        <end position="179"/>
    </location>
</feature>
<keyword evidence="2 4" id="KW-0689">Ribosomal protein</keyword>
<dbReference type="PANTHER" id="PTHR23321">
    <property type="entry name" value="RIBOSOMAL PROTEIN S15, BACTERIAL AND ORGANELLAR"/>
    <property type="match status" value="1"/>
</dbReference>
<feature type="region of interest" description="Disordered" evidence="5">
    <location>
        <begin position="36"/>
        <end position="75"/>
    </location>
</feature>
<dbReference type="InterPro" id="IPR000589">
    <property type="entry name" value="Ribosomal_uS15"/>
</dbReference>
<dbReference type="CDD" id="cd00353">
    <property type="entry name" value="Ribosomal_S15p_S13e"/>
    <property type="match status" value="1"/>
</dbReference>
<evidence type="ECO:0000313" key="7">
    <source>
        <dbReference type="Proteomes" id="UP000799421"/>
    </source>
</evidence>
<organism evidence="6 7">
    <name type="scientific">Piedraia hortae CBS 480.64</name>
    <dbReference type="NCBI Taxonomy" id="1314780"/>
    <lineage>
        <taxon>Eukaryota</taxon>
        <taxon>Fungi</taxon>
        <taxon>Dikarya</taxon>
        <taxon>Ascomycota</taxon>
        <taxon>Pezizomycotina</taxon>
        <taxon>Dothideomycetes</taxon>
        <taxon>Dothideomycetidae</taxon>
        <taxon>Capnodiales</taxon>
        <taxon>Piedraiaceae</taxon>
        <taxon>Piedraia</taxon>
    </lineage>
</organism>
<gene>
    <name evidence="6" type="ORF">K470DRAFT_256929</name>
</gene>
<accession>A0A6A7C2G7</accession>
<dbReference type="GO" id="GO:0005737">
    <property type="term" value="C:cytoplasm"/>
    <property type="evidence" value="ECO:0007669"/>
    <property type="project" value="UniProtKB-ARBA"/>
</dbReference>
<evidence type="ECO:0000313" key="6">
    <source>
        <dbReference type="EMBL" id="KAF2861563.1"/>
    </source>
</evidence>
<dbReference type="Gene3D" id="1.10.287.10">
    <property type="entry name" value="S15/NS1, RNA-binding"/>
    <property type="match status" value="1"/>
</dbReference>